<evidence type="ECO:0008006" key="3">
    <source>
        <dbReference type="Google" id="ProtNLM"/>
    </source>
</evidence>
<dbReference type="AlphaFoldDB" id="A0A0B2V1D5"/>
<name>A0A0B2V1D5_TOXCA</name>
<reference evidence="1 2" key="1">
    <citation type="submission" date="2014-11" db="EMBL/GenBank/DDBJ databases">
        <title>Genetic blueprint of the zoonotic pathogen Toxocara canis.</title>
        <authorList>
            <person name="Zhu X.-Q."/>
            <person name="Korhonen P.K."/>
            <person name="Cai H."/>
            <person name="Young N.D."/>
            <person name="Nejsum P."/>
            <person name="von Samson-Himmelstjerna G."/>
            <person name="Boag P.R."/>
            <person name="Tan P."/>
            <person name="Li Q."/>
            <person name="Min J."/>
            <person name="Yang Y."/>
            <person name="Wang X."/>
            <person name="Fang X."/>
            <person name="Hall R.S."/>
            <person name="Hofmann A."/>
            <person name="Sternberg P.W."/>
            <person name="Jex A.R."/>
            <person name="Gasser R.B."/>
        </authorList>
    </citation>
    <scope>NUCLEOTIDE SEQUENCE [LARGE SCALE GENOMIC DNA]</scope>
    <source>
        <strain evidence="1">PN_DK_2014</strain>
    </source>
</reference>
<evidence type="ECO:0000313" key="2">
    <source>
        <dbReference type="Proteomes" id="UP000031036"/>
    </source>
</evidence>
<proteinExistence type="predicted"/>
<dbReference type="OrthoDB" id="8031589at2759"/>
<gene>
    <name evidence="1" type="ORF">Tcan_16996</name>
</gene>
<sequence length="118" mass="13714">MKSLARGYVYWPFLDKSVGLVSQCSACALAAENPVKAELHSWPETTKHWQLSTLSEGYSLAKIFTKPSSVTTVNFSKDTFEKNSRNDNRYEWKQRLRRSIACTVEQQHLQRFVTQMFF</sequence>
<evidence type="ECO:0000313" key="1">
    <source>
        <dbReference type="EMBL" id="KHN74840.1"/>
    </source>
</evidence>
<organism evidence="1 2">
    <name type="scientific">Toxocara canis</name>
    <name type="common">Canine roundworm</name>
    <dbReference type="NCBI Taxonomy" id="6265"/>
    <lineage>
        <taxon>Eukaryota</taxon>
        <taxon>Metazoa</taxon>
        <taxon>Ecdysozoa</taxon>
        <taxon>Nematoda</taxon>
        <taxon>Chromadorea</taxon>
        <taxon>Rhabditida</taxon>
        <taxon>Spirurina</taxon>
        <taxon>Ascaridomorpha</taxon>
        <taxon>Ascaridoidea</taxon>
        <taxon>Toxocaridae</taxon>
        <taxon>Toxocara</taxon>
    </lineage>
</organism>
<keyword evidence="2" id="KW-1185">Reference proteome</keyword>
<dbReference type="STRING" id="6265.A0A0B2V1D5"/>
<dbReference type="EMBL" id="JPKZ01002818">
    <property type="protein sequence ID" value="KHN74840.1"/>
    <property type="molecule type" value="Genomic_DNA"/>
</dbReference>
<comment type="caution">
    <text evidence="1">The sequence shown here is derived from an EMBL/GenBank/DDBJ whole genome shotgun (WGS) entry which is preliminary data.</text>
</comment>
<accession>A0A0B2V1D5</accession>
<dbReference type="Proteomes" id="UP000031036">
    <property type="component" value="Unassembled WGS sequence"/>
</dbReference>
<protein>
    <recommendedName>
        <fullName evidence="3">Integrase_H2C2 domain-containing protein</fullName>
    </recommendedName>
</protein>